<organism evidence="1 2">
    <name type="scientific">Actinacidiphila bryophytorum</name>
    <dbReference type="NCBI Taxonomy" id="1436133"/>
    <lineage>
        <taxon>Bacteria</taxon>
        <taxon>Bacillati</taxon>
        <taxon>Actinomycetota</taxon>
        <taxon>Actinomycetes</taxon>
        <taxon>Kitasatosporales</taxon>
        <taxon>Streptomycetaceae</taxon>
        <taxon>Actinacidiphila</taxon>
    </lineage>
</organism>
<dbReference type="EMBL" id="CAJVAX010000018">
    <property type="protein sequence ID" value="CAG7645071.1"/>
    <property type="molecule type" value="Genomic_DNA"/>
</dbReference>
<protein>
    <submittedName>
        <fullName evidence="1">Alpha/beta hydrolase</fullName>
    </submittedName>
</protein>
<sequence>MIDSLSPRAVVVLPGGLGGPFAPLPLFATSAAAARGAQVHRAWWEAPAGLQHSERSEWVAPRATPVLDEAAAAVPGGSVFVVGKSLGSAAAPLVAERGFSAVWLTPLLTDPLVVAGLRAARAPFLLVGGTSDALWDGQVARELTPFVLEVDGADHGMEVPGPLAASAAVLGQVATRIEQFLDETVWPRSR</sequence>
<keyword evidence="1" id="KW-0378">Hydrolase</keyword>
<dbReference type="InterPro" id="IPR029058">
    <property type="entry name" value="AB_hydrolase_fold"/>
</dbReference>
<proteinExistence type="predicted"/>
<dbReference type="GO" id="GO:0016787">
    <property type="term" value="F:hydrolase activity"/>
    <property type="evidence" value="ECO:0007669"/>
    <property type="project" value="UniProtKB-KW"/>
</dbReference>
<evidence type="ECO:0000313" key="2">
    <source>
        <dbReference type="Proteomes" id="UP001153328"/>
    </source>
</evidence>
<dbReference type="SUPFAM" id="SSF53474">
    <property type="entry name" value="alpha/beta-Hydrolases"/>
    <property type="match status" value="1"/>
</dbReference>
<dbReference type="Gene3D" id="3.40.50.1820">
    <property type="entry name" value="alpha/beta hydrolase"/>
    <property type="match status" value="1"/>
</dbReference>
<reference evidence="1" key="1">
    <citation type="submission" date="2021-06" db="EMBL/GenBank/DDBJ databases">
        <authorList>
            <person name="Arsene-Ploetze F."/>
        </authorList>
    </citation>
    <scope>NUCLEOTIDE SEQUENCE</scope>
    <source>
        <strain evidence="1">SBRY1</strain>
    </source>
</reference>
<dbReference type="RefSeq" id="WP_205048095.1">
    <property type="nucleotide sequence ID" value="NZ_CAJVAX010000018.1"/>
</dbReference>
<gene>
    <name evidence="1" type="ORF">SBRY_40063</name>
</gene>
<keyword evidence="2" id="KW-1185">Reference proteome</keyword>
<name>A0A9W4H274_9ACTN</name>
<dbReference type="AlphaFoldDB" id="A0A9W4H274"/>
<accession>A0A9W4H274</accession>
<dbReference type="Proteomes" id="UP001153328">
    <property type="component" value="Unassembled WGS sequence"/>
</dbReference>
<comment type="caution">
    <text evidence="1">The sequence shown here is derived from an EMBL/GenBank/DDBJ whole genome shotgun (WGS) entry which is preliminary data.</text>
</comment>
<evidence type="ECO:0000313" key="1">
    <source>
        <dbReference type="EMBL" id="CAG7645071.1"/>
    </source>
</evidence>